<proteinExistence type="predicted"/>
<protein>
    <submittedName>
        <fullName evidence="1">Uncharacterized protein</fullName>
    </submittedName>
</protein>
<sequence length="142" mass="16130">MRRRTTSRADSSWLSLLFRVLCVPQPMHVGGIWTALSLQLFTLLCSKFPCQCHLVDVPEFGTAIHLEKWSLNLGIEATRDEPVSKSSVEEFTKVTSHGQLLEGNHKVCQAFAVLLVPPVEFRPLRYGRLGRREVALEYTCQF</sequence>
<accession>A0A6B0UTV6</accession>
<dbReference type="EMBL" id="GIFC01011124">
    <property type="protein sequence ID" value="MXU93207.1"/>
    <property type="molecule type" value="Transcribed_RNA"/>
</dbReference>
<reference evidence="1" key="1">
    <citation type="submission" date="2019-12" db="EMBL/GenBank/DDBJ databases">
        <title>An insight into the sialome of adult female Ixodes ricinus ticks feeding for 6 days.</title>
        <authorList>
            <person name="Perner J."/>
            <person name="Ribeiro J.M.C."/>
        </authorList>
    </citation>
    <scope>NUCLEOTIDE SEQUENCE</scope>
    <source>
        <strain evidence="1">Semi-engorged</strain>
        <tissue evidence="1">Salivary glands</tissue>
    </source>
</reference>
<organism evidence="1">
    <name type="scientific">Ixodes ricinus</name>
    <name type="common">Common tick</name>
    <name type="synonym">Acarus ricinus</name>
    <dbReference type="NCBI Taxonomy" id="34613"/>
    <lineage>
        <taxon>Eukaryota</taxon>
        <taxon>Metazoa</taxon>
        <taxon>Ecdysozoa</taxon>
        <taxon>Arthropoda</taxon>
        <taxon>Chelicerata</taxon>
        <taxon>Arachnida</taxon>
        <taxon>Acari</taxon>
        <taxon>Parasitiformes</taxon>
        <taxon>Ixodida</taxon>
        <taxon>Ixodoidea</taxon>
        <taxon>Ixodidae</taxon>
        <taxon>Ixodinae</taxon>
        <taxon>Ixodes</taxon>
    </lineage>
</organism>
<name>A0A6B0UTV6_IXORI</name>
<evidence type="ECO:0000313" key="1">
    <source>
        <dbReference type="EMBL" id="MXU93207.1"/>
    </source>
</evidence>
<dbReference type="AlphaFoldDB" id="A0A6B0UTV6"/>